<protein>
    <submittedName>
        <fullName evidence="2">Uncharacterized protein</fullName>
    </submittedName>
</protein>
<keyword evidence="1" id="KW-0472">Membrane</keyword>
<reference evidence="3" key="1">
    <citation type="submission" date="2014-03" db="EMBL/GenBank/DDBJ databases">
        <authorList>
            <person name="Aksoy S."/>
            <person name="Warren W."/>
            <person name="Wilson R.K."/>
        </authorList>
    </citation>
    <scope>NUCLEOTIDE SEQUENCE [LARGE SCALE GENOMIC DNA]</scope>
    <source>
        <strain evidence="3">IAEA</strain>
    </source>
</reference>
<keyword evidence="1" id="KW-1133">Transmembrane helix</keyword>
<dbReference type="Proteomes" id="UP000091820">
    <property type="component" value="Unassembled WGS sequence"/>
</dbReference>
<keyword evidence="1" id="KW-0812">Transmembrane</keyword>
<organism evidence="2 3">
    <name type="scientific">Glossina brevipalpis</name>
    <dbReference type="NCBI Taxonomy" id="37001"/>
    <lineage>
        <taxon>Eukaryota</taxon>
        <taxon>Metazoa</taxon>
        <taxon>Ecdysozoa</taxon>
        <taxon>Arthropoda</taxon>
        <taxon>Hexapoda</taxon>
        <taxon>Insecta</taxon>
        <taxon>Pterygota</taxon>
        <taxon>Neoptera</taxon>
        <taxon>Endopterygota</taxon>
        <taxon>Diptera</taxon>
        <taxon>Brachycera</taxon>
        <taxon>Muscomorpha</taxon>
        <taxon>Hippoboscoidea</taxon>
        <taxon>Glossinidae</taxon>
        <taxon>Glossina</taxon>
    </lineage>
</organism>
<dbReference type="AlphaFoldDB" id="A0A1A9WPK3"/>
<evidence type="ECO:0000313" key="3">
    <source>
        <dbReference type="Proteomes" id="UP000091820"/>
    </source>
</evidence>
<reference evidence="2" key="2">
    <citation type="submission" date="2020-05" db="UniProtKB">
        <authorList>
            <consortium name="EnsemblMetazoa"/>
        </authorList>
    </citation>
    <scope>IDENTIFICATION</scope>
    <source>
        <strain evidence="2">IAEA</strain>
    </source>
</reference>
<dbReference type="VEuPathDB" id="VectorBase:GBRI027195"/>
<feature type="transmembrane region" description="Helical" evidence="1">
    <location>
        <begin position="34"/>
        <end position="56"/>
    </location>
</feature>
<evidence type="ECO:0000256" key="1">
    <source>
        <dbReference type="SAM" id="Phobius"/>
    </source>
</evidence>
<proteinExistence type="predicted"/>
<accession>A0A1A9WPK3</accession>
<sequence length="62" mass="7084">MNKIHSLQPCVCTFAALQLTCSYCCSTLYEMDHFIINNLTKEQFIILALVVGIMVFKPQNQD</sequence>
<name>A0A1A9WPK3_9MUSC</name>
<keyword evidence="3" id="KW-1185">Reference proteome</keyword>
<dbReference type="EnsemblMetazoa" id="GBRI027195-RA">
    <property type="protein sequence ID" value="GBRI027195-PA"/>
    <property type="gene ID" value="GBRI027195"/>
</dbReference>
<evidence type="ECO:0000313" key="2">
    <source>
        <dbReference type="EnsemblMetazoa" id="GBRI027195-PA"/>
    </source>
</evidence>